<feature type="domain" description="Cyclophilin-like" evidence="1">
    <location>
        <begin position="181"/>
        <end position="286"/>
    </location>
</feature>
<dbReference type="Proteomes" id="UP000742560">
    <property type="component" value="Unassembled WGS sequence"/>
</dbReference>
<evidence type="ECO:0000313" key="4">
    <source>
        <dbReference type="Proteomes" id="UP000722095"/>
    </source>
</evidence>
<comment type="caution">
    <text evidence="2">The sequence shown here is derived from an EMBL/GenBank/DDBJ whole genome shotgun (WGS) entry which is preliminary data.</text>
</comment>
<organism evidence="2 4">
    <name type="scientific">Methanococcus maripaludis</name>
    <name type="common">Methanococcus deltae</name>
    <dbReference type="NCBI Taxonomy" id="39152"/>
    <lineage>
        <taxon>Archaea</taxon>
        <taxon>Methanobacteriati</taxon>
        <taxon>Methanobacteriota</taxon>
        <taxon>Methanomada group</taxon>
        <taxon>Methanococci</taxon>
        <taxon>Methanococcales</taxon>
        <taxon>Methanococcaceae</taxon>
        <taxon>Methanococcus</taxon>
    </lineage>
</organism>
<dbReference type="EMBL" id="JAGINF010000001">
    <property type="protein sequence ID" value="MBP2218981.1"/>
    <property type="molecule type" value="Genomic_DNA"/>
</dbReference>
<gene>
    <name evidence="2" type="ORF">HNP85_000504</name>
    <name evidence="3" type="ORF">J2745_000456</name>
</gene>
<accession>A0A8T4CLH1</accession>
<dbReference type="SUPFAM" id="SSF50891">
    <property type="entry name" value="Cyclophilin-like"/>
    <property type="match status" value="2"/>
</dbReference>
<sequence>MQKMGHIDSGVEVFEGLGNVNVTFELLDENSELNSSVKLDSTGPVQNLALSNMSVRITSKGHSATFQLYDTVAAKELYEQLPLDLNLTNFRDAQWMFYPPQKLNVTEKEAYHDGKKGELSYYAPWGDVFMLYEDFYAGDEMHRLGIVTEGIDEITEMSDGIRIEKNEISQEVEESKMRISIESNGETVVFELNDGQAAKELYEQLPLTIDVKNYSNNEKIFYPPNKLNTSNTPLANAKTGTLAYYAPWGDVVMFYGNFGTAGGLYELGNVVSGGEHIKNISGTITIKKIVN</sequence>
<reference evidence="2" key="1">
    <citation type="submission" date="2021-01" db="EMBL/GenBank/DDBJ databases">
        <title>Genomic Encyclopedia of Type Strains, Phase IV (KMG-V): Genome sequencing to study the core and pangenomes of soil and plant-associated prokaryotes.</title>
        <authorList>
            <person name="Whitman W."/>
        </authorList>
    </citation>
    <scope>NUCLEOTIDE SEQUENCE</scope>
    <source>
        <strain evidence="2">RC</strain>
    </source>
</reference>
<dbReference type="Proteomes" id="UP000722095">
    <property type="component" value="Unassembled WGS sequence"/>
</dbReference>
<evidence type="ECO:0000313" key="2">
    <source>
        <dbReference type="EMBL" id="MBM7408832.1"/>
    </source>
</evidence>
<dbReference type="InterPro" id="IPR041183">
    <property type="entry name" value="Cyclophilin-like"/>
</dbReference>
<dbReference type="InterPro" id="IPR029000">
    <property type="entry name" value="Cyclophilin-like_dom_sf"/>
</dbReference>
<evidence type="ECO:0000313" key="3">
    <source>
        <dbReference type="EMBL" id="MBP2218981.1"/>
    </source>
</evidence>
<dbReference type="EMBL" id="JAFBBC010000001">
    <property type="protein sequence ID" value="MBM7408832.1"/>
    <property type="molecule type" value="Genomic_DNA"/>
</dbReference>
<proteinExistence type="predicted"/>
<protein>
    <recommendedName>
        <fullName evidence="1">Cyclophilin-like domain-containing protein</fullName>
    </recommendedName>
</protein>
<dbReference type="Gene3D" id="2.40.100.20">
    <property type="match status" value="2"/>
</dbReference>
<name>A0A8T4CLH1_METMI</name>
<reference evidence="3" key="2">
    <citation type="submission" date="2021-03" db="EMBL/GenBank/DDBJ databases">
        <title>Genomic Encyclopedia of Type Strains, Phase IV (KMG-IV): sequencing the most valuable type-strain genomes for metagenomic binning, comparative biology and taxonomic classification.</title>
        <authorList>
            <person name="Goeker M."/>
        </authorList>
    </citation>
    <scope>NUCLEOTIDE SEQUENCE</scope>
    <source>
        <strain evidence="3">DSM 2771</strain>
    </source>
</reference>
<feature type="domain" description="Cyclophilin-like" evidence="1">
    <location>
        <begin position="57"/>
        <end position="159"/>
    </location>
</feature>
<dbReference type="AlphaFoldDB" id="A0A8T4CLH1"/>
<dbReference type="Pfam" id="PF18050">
    <property type="entry name" value="Cyclophil_like2"/>
    <property type="match status" value="2"/>
</dbReference>
<evidence type="ECO:0000259" key="1">
    <source>
        <dbReference type="Pfam" id="PF18050"/>
    </source>
</evidence>